<evidence type="ECO:0000256" key="10">
    <source>
        <dbReference type="ARBA" id="ARBA00023242"/>
    </source>
</evidence>
<evidence type="ECO:0000256" key="3">
    <source>
        <dbReference type="ARBA" id="ARBA00022723"/>
    </source>
</evidence>
<accession>E9IZH2</accession>
<evidence type="ECO:0000256" key="7">
    <source>
        <dbReference type="ARBA" id="ARBA00023054"/>
    </source>
</evidence>
<organism>
    <name type="scientific">Solenopsis invicta</name>
    <name type="common">Red imported fire ant</name>
    <name type="synonym">Solenopsis wagneri</name>
    <dbReference type="NCBI Taxonomy" id="13686"/>
    <lineage>
        <taxon>Eukaryota</taxon>
        <taxon>Metazoa</taxon>
        <taxon>Ecdysozoa</taxon>
        <taxon>Arthropoda</taxon>
        <taxon>Hexapoda</taxon>
        <taxon>Insecta</taxon>
        <taxon>Pterygota</taxon>
        <taxon>Neoptera</taxon>
        <taxon>Endopterygota</taxon>
        <taxon>Hymenoptera</taxon>
        <taxon>Apocrita</taxon>
        <taxon>Aculeata</taxon>
        <taxon>Formicoidea</taxon>
        <taxon>Formicidae</taxon>
        <taxon>Myrmicinae</taxon>
        <taxon>Solenopsis</taxon>
    </lineage>
</organism>
<keyword evidence="7 13" id="KW-0175">Coiled coil</keyword>
<keyword evidence="8 12" id="KW-0238">DNA-binding</keyword>
<feature type="domain" description="THAP-type" evidence="14">
    <location>
        <begin position="1"/>
        <end position="81"/>
    </location>
</feature>
<evidence type="ECO:0000256" key="12">
    <source>
        <dbReference type="PROSITE-ProRule" id="PRU00309"/>
    </source>
</evidence>
<evidence type="ECO:0000256" key="2">
    <source>
        <dbReference type="ARBA" id="ARBA00006177"/>
    </source>
</evidence>
<evidence type="ECO:0000256" key="13">
    <source>
        <dbReference type="SAM" id="Coils"/>
    </source>
</evidence>
<comment type="similarity">
    <text evidence="2">Belongs to the THAP1 family.</text>
</comment>
<keyword evidence="9" id="KW-0804">Transcription</keyword>
<keyword evidence="11" id="KW-0131">Cell cycle</keyword>
<proteinExistence type="inferred from homology"/>
<evidence type="ECO:0000259" key="14">
    <source>
        <dbReference type="PROSITE" id="PS50950"/>
    </source>
</evidence>
<evidence type="ECO:0000256" key="9">
    <source>
        <dbReference type="ARBA" id="ARBA00023163"/>
    </source>
</evidence>
<dbReference type="GO" id="GO:0043565">
    <property type="term" value="F:sequence-specific DNA binding"/>
    <property type="evidence" value="ECO:0007669"/>
    <property type="project" value="InterPro"/>
</dbReference>
<feature type="non-terminal residue" evidence="15">
    <location>
        <position position="190"/>
    </location>
</feature>
<gene>
    <name evidence="15" type="ORF">SINV_05210</name>
</gene>
<comment type="subcellular location">
    <subcellularLocation>
        <location evidence="1">Nucleus</location>
        <location evidence="1">Nucleoplasm</location>
    </subcellularLocation>
</comment>
<dbReference type="GO" id="GO:0008270">
    <property type="term" value="F:zinc ion binding"/>
    <property type="evidence" value="ECO:0007669"/>
    <property type="project" value="UniProtKB-KW"/>
</dbReference>
<dbReference type="HOGENOM" id="CLU_1429704_0_0_1"/>
<dbReference type="AlphaFoldDB" id="E9IZH2"/>
<dbReference type="SMART" id="SM00980">
    <property type="entry name" value="THAP"/>
    <property type="match status" value="1"/>
</dbReference>
<evidence type="ECO:0000256" key="5">
    <source>
        <dbReference type="ARBA" id="ARBA00022833"/>
    </source>
</evidence>
<keyword evidence="3" id="KW-0479">Metal-binding</keyword>
<dbReference type="Gene3D" id="6.20.210.20">
    <property type="entry name" value="THAP domain"/>
    <property type="match status" value="1"/>
</dbReference>
<evidence type="ECO:0000313" key="15">
    <source>
        <dbReference type="EMBL" id="EFZ14030.1"/>
    </source>
</evidence>
<dbReference type="PANTHER" id="PTHR46600">
    <property type="entry name" value="THAP DOMAIN-CONTAINING"/>
    <property type="match status" value="1"/>
</dbReference>
<dbReference type="InterPro" id="IPR026516">
    <property type="entry name" value="THAP1/10"/>
</dbReference>
<evidence type="ECO:0000256" key="8">
    <source>
        <dbReference type="ARBA" id="ARBA00023125"/>
    </source>
</evidence>
<name>E9IZH2_SOLIN</name>
<dbReference type="PROSITE" id="PS50950">
    <property type="entry name" value="ZF_THAP"/>
    <property type="match status" value="1"/>
</dbReference>
<evidence type="ECO:0000256" key="1">
    <source>
        <dbReference type="ARBA" id="ARBA00004642"/>
    </source>
</evidence>
<dbReference type="SUPFAM" id="SSF57716">
    <property type="entry name" value="Glucocorticoid receptor-like (DNA-binding domain)"/>
    <property type="match status" value="1"/>
</dbReference>
<evidence type="ECO:0000256" key="6">
    <source>
        <dbReference type="ARBA" id="ARBA00023015"/>
    </source>
</evidence>
<reference evidence="15" key="1">
    <citation type="journal article" date="2011" name="Proc. Natl. Acad. Sci. U.S.A.">
        <title>The genome of the fire ant Solenopsis invicta.</title>
        <authorList>
            <person name="Wurm Y."/>
            <person name="Wang J."/>
            <person name="Riba-Grognuz O."/>
            <person name="Corona M."/>
            <person name="Nygaard S."/>
            <person name="Hunt B.G."/>
            <person name="Ingram K.K."/>
            <person name="Falquet L."/>
            <person name="Nipitwattanaphon M."/>
            <person name="Gotzek D."/>
            <person name="Dijkstra M.B."/>
            <person name="Oettler J."/>
            <person name="Comtesse F."/>
            <person name="Shih C.J."/>
            <person name="Wu W.J."/>
            <person name="Yang C.C."/>
            <person name="Thomas J."/>
            <person name="Beaudoing E."/>
            <person name="Pradervand S."/>
            <person name="Flegel V."/>
            <person name="Cook E.D."/>
            <person name="Fabbretti R."/>
            <person name="Stockinger H."/>
            <person name="Long L."/>
            <person name="Farmerie W.G."/>
            <person name="Oakey J."/>
            <person name="Boomsma J.J."/>
            <person name="Pamilo P."/>
            <person name="Yi S.V."/>
            <person name="Heinze J."/>
            <person name="Goodisman M.A."/>
            <person name="Farinelli L."/>
            <person name="Harshman K."/>
            <person name="Hulo N."/>
            <person name="Cerutti L."/>
            <person name="Xenarios I."/>
            <person name="Shoemaker D."/>
            <person name="Keller L."/>
        </authorList>
    </citation>
    <scope>NUCLEOTIDE SEQUENCE [LARGE SCALE GENOMIC DNA]</scope>
</reference>
<dbReference type="GO" id="GO:0005654">
    <property type="term" value="C:nucleoplasm"/>
    <property type="evidence" value="ECO:0007669"/>
    <property type="project" value="UniProtKB-SubCell"/>
</dbReference>
<evidence type="ECO:0000256" key="11">
    <source>
        <dbReference type="ARBA" id="ARBA00023306"/>
    </source>
</evidence>
<evidence type="ECO:0000256" key="4">
    <source>
        <dbReference type="ARBA" id="ARBA00022771"/>
    </source>
</evidence>
<dbReference type="PANTHER" id="PTHR46600:SF1">
    <property type="entry name" value="THAP DOMAIN-CONTAINING PROTEIN 1"/>
    <property type="match status" value="1"/>
</dbReference>
<keyword evidence="10" id="KW-0539">Nucleus</keyword>
<keyword evidence="5" id="KW-0862">Zinc</keyword>
<keyword evidence="4 12" id="KW-0863">Zinc-finger</keyword>
<keyword evidence="6" id="KW-0805">Transcription regulation</keyword>
<dbReference type="InterPro" id="IPR006612">
    <property type="entry name" value="THAP_Znf"/>
</dbReference>
<feature type="coiled-coil region" evidence="13">
    <location>
        <begin position="160"/>
        <end position="187"/>
    </location>
</feature>
<dbReference type="EMBL" id="GL767175">
    <property type="protein sequence ID" value="EFZ14030.1"/>
    <property type="molecule type" value="Genomic_DNA"/>
</dbReference>
<dbReference type="Pfam" id="PF05485">
    <property type="entry name" value="THAP"/>
    <property type="match status" value="1"/>
</dbReference>
<sequence>MGRKCCVPGCKSGKNVPSHRFPKNPEMCSKWIQSLKLDKFSNYTSNQMQNNKVCHKHFRLEDYSPCLHKRFLLNIAIPVPLVVHDSTNTVSNNMPNVSQQQRSRIDISECKKQHNLDLQYANNKDINIFEKHNSVIAEHKKLMDCNVYQKASKSSVLEQRDEIKSVVQNHEHRLQTLEVQMETMTNAMKN</sequence>
<dbReference type="SMART" id="SM00692">
    <property type="entry name" value="DM3"/>
    <property type="match status" value="1"/>
</dbReference>
<protein>
    <recommendedName>
        <fullName evidence="14">THAP-type domain-containing protein</fullName>
    </recommendedName>
</protein>
<dbReference type="InterPro" id="IPR038441">
    <property type="entry name" value="THAP_Znf_sf"/>
</dbReference>